<evidence type="ECO:0000313" key="5">
    <source>
        <dbReference type="Ensembl" id="ENSGMOP00000034363.1"/>
    </source>
</evidence>
<dbReference type="FunFam" id="2.60.40.10:FF:000012">
    <property type="entry name" value="titin isoform X1"/>
    <property type="match status" value="2"/>
</dbReference>
<evidence type="ECO:0000256" key="1">
    <source>
        <dbReference type="ARBA" id="ARBA00022737"/>
    </source>
</evidence>
<dbReference type="Pfam" id="PF07679">
    <property type="entry name" value="I-set"/>
    <property type="match status" value="3"/>
</dbReference>
<dbReference type="FunFam" id="2.60.40.10:FF:000002">
    <property type="entry name" value="Titin a"/>
    <property type="match status" value="2"/>
</dbReference>
<evidence type="ECO:0000259" key="4">
    <source>
        <dbReference type="PROSITE" id="PS50853"/>
    </source>
</evidence>
<dbReference type="PROSITE" id="PS50835">
    <property type="entry name" value="IG_LIKE"/>
    <property type="match status" value="3"/>
</dbReference>
<keyword evidence="6" id="KW-1185">Reference proteome</keyword>
<feature type="domain" description="Fibronectin type-III" evidence="4">
    <location>
        <begin position="246"/>
        <end position="340"/>
    </location>
</feature>
<dbReference type="GO" id="GO:0048738">
    <property type="term" value="P:cardiac muscle tissue development"/>
    <property type="evidence" value="ECO:0007669"/>
    <property type="project" value="TreeGrafter"/>
</dbReference>
<feature type="domain" description="Fibronectin type-III" evidence="4">
    <location>
        <begin position="1"/>
        <end position="45"/>
    </location>
</feature>
<feature type="domain" description="Fibronectin type-III" evidence="4">
    <location>
        <begin position="447"/>
        <end position="547"/>
    </location>
</feature>
<dbReference type="SMART" id="SM00060">
    <property type="entry name" value="FN3"/>
    <property type="match status" value="10"/>
</dbReference>
<dbReference type="CDD" id="cd05748">
    <property type="entry name" value="Ig_Titin_like"/>
    <property type="match status" value="1"/>
</dbReference>
<dbReference type="Pfam" id="PF00041">
    <property type="entry name" value="fn3"/>
    <property type="match status" value="9"/>
</dbReference>
<reference evidence="5" key="1">
    <citation type="submission" date="2025-08" db="UniProtKB">
        <authorList>
            <consortium name="Ensembl"/>
        </authorList>
    </citation>
    <scope>IDENTIFICATION</scope>
</reference>
<evidence type="ECO:0000259" key="3">
    <source>
        <dbReference type="PROSITE" id="PS50835"/>
    </source>
</evidence>
<dbReference type="SUPFAM" id="SSF49265">
    <property type="entry name" value="Fibronectin type III"/>
    <property type="match status" value="7"/>
</dbReference>
<dbReference type="InterPro" id="IPR036116">
    <property type="entry name" value="FN3_sf"/>
</dbReference>
<feature type="domain" description="Ig-like" evidence="3">
    <location>
        <begin position="852"/>
        <end position="935"/>
    </location>
</feature>
<dbReference type="Proteomes" id="UP000694546">
    <property type="component" value="Chromosome 16"/>
</dbReference>
<dbReference type="Ensembl" id="ENSGMOT00000038114.1">
    <property type="protein sequence ID" value="ENSGMOP00000034363.1"/>
    <property type="gene ID" value="ENSGMOG00000031918.1"/>
</dbReference>
<feature type="domain" description="Fibronectin type-III" evidence="4">
    <location>
        <begin position="1270"/>
        <end position="1366"/>
    </location>
</feature>
<dbReference type="InterPro" id="IPR036179">
    <property type="entry name" value="Ig-like_dom_sf"/>
</dbReference>
<feature type="domain" description="Fibronectin type-III" evidence="4">
    <location>
        <begin position="48"/>
        <end position="144"/>
    </location>
</feature>
<evidence type="ECO:0000256" key="2">
    <source>
        <dbReference type="ARBA" id="ARBA00023319"/>
    </source>
</evidence>
<feature type="domain" description="Fibronectin type-III" evidence="4">
    <location>
        <begin position="1039"/>
        <end position="1132"/>
    </location>
</feature>
<dbReference type="FunFam" id="2.60.40.10:FF:000135">
    <property type="entry name" value="Titin a"/>
    <property type="match status" value="1"/>
</dbReference>
<dbReference type="InterPro" id="IPR003961">
    <property type="entry name" value="FN3_dom"/>
</dbReference>
<proteinExistence type="predicted"/>
<dbReference type="InterPro" id="IPR003598">
    <property type="entry name" value="Ig_sub2"/>
</dbReference>
<feature type="domain" description="Fibronectin type-III" evidence="4">
    <location>
        <begin position="346"/>
        <end position="442"/>
    </location>
</feature>
<evidence type="ECO:0008006" key="7">
    <source>
        <dbReference type="Google" id="ProtNLM"/>
    </source>
</evidence>
<feature type="domain" description="Ig-like" evidence="3">
    <location>
        <begin position="1136"/>
        <end position="1224"/>
    </location>
</feature>
<sequence length="1367" mass="150688">MVKGNLFKTTNLEAGVAYEFRVFAENMAGVGKPSKASEAMFALDPVDPPGQPEPLYVNKNVITIQWTKPEYDGGFKITGYTVEKRDLPAGRWIRANFTNIIETTFMVSGLTQDAAYEFRVFARNSAGSVSLPSDPSDPITCKDDIVEPRIMVDAIFKDVVLLKAGENFKLEADIAGQPIPSMAWTKNGKEIENTMKLDIKFTDLTTTLVNKDSVRADGGEFVLTATNVGGFAKHIFNVKVLDRPGPPGGPLVVSDVTADNCILTWTPPADDGGAKIEAYVIEKRESTRLVWTNVVSDLQFTQFMVTKLLKGNEYIFRVMAVNKYGVGEALDSEPTLADNPYISPDAPQNPEVTAITRDAMFIMWKAPQSDGGSTVTNYNIERKDKIGLRWVKCNKKKVKELQFKATGLVVGHEYEFRIIAENAAGLSAPSVASPFYKATDSLDQPGPPCNPRTLDTTKSSITVAWNKPVYDGGSDITGYIVETCEPSEKEEDEEWTIVTPTEGLLATSFTIINLKENQEYKINISALNSEGIGEAASIPDNVKAEDRLLPPELDLDAELRKVVNLRASKISHYIVERRETSRLVWTVVDQKVENTCLKVKKLLEGNEYIFRVRAVNQFGVGAVLESSAVMIKDPYVPPTSPKSLEISEIMKDSMVLTWEAPSEDGGSPITGYIIEKHDKEGVRWTRCNRKMVTDLTYKITRLMERHSYEFRVLAENAIGVGEPSSPTVFYKALDPIFRPGPPHHPKVTDTTKSSVFLSWAKPMDDGETPEVPPEIAVEDELSTEKAAELWTMCTPATGIKNTKFEVENLKENQAYKLRVCAINKVGVGEHADVSGAIIAEDKIEEPDLDIDPELRKILSIKAGASLRLFIPIRGRPTPTITWNKDEAALKETAQVEVTSSYTSLVIDKMNRYDSGKYTVTAENTSGTKSAFVVVRVLDTPSPPVNLKVKEITNRSVTLAWDSPLLDGGAKIKNYILEKRESTRKTYAAVITNCHELSWKIEPLQEGCSYYFRVLAENAHGVGLPAATVDPLKVSEVPQAPKNLIVTDQTKTSIALAWEKPEYDGGSRVLQYLLEMQVKGQDKWSGVNTFKTMEATVSNLNQGEEYLFRITAMNDKGKSDPKVLASPIAAKDLVYEPDIRPVFSSYSVKVGKDLSVDIPIFGRPKPVVNWSKDGGPLKFTTRVNIINTLKQTTLSIKEAVGDDGGMYSINAANSTGKKDTTVEIIVLDKPGPPSGPEAIEYEYRVSAENIVGIGRCSKISEGCVARDPCDPPGTPEAVHVTKDTIVIQWTKPEYDGGSSITGYTVEKRDLPEGRWIRANFTNVIETKFTISGLTENAQYDFRVIAKNAVGTISKPSYNSGPIIASNEL</sequence>
<reference evidence="5" key="2">
    <citation type="submission" date="2025-09" db="UniProtKB">
        <authorList>
            <consortium name="Ensembl"/>
        </authorList>
    </citation>
    <scope>IDENTIFICATION</scope>
</reference>
<dbReference type="PANTHER" id="PTHR14340">
    <property type="entry name" value="MICROFIBRIL-ASSOCIATED GLYCOPROTEIN 3"/>
    <property type="match status" value="1"/>
</dbReference>
<feature type="domain" description="Fibronectin type-III" evidence="4">
    <location>
        <begin position="637"/>
        <end position="735"/>
    </location>
</feature>
<name>A0A8C5FG90_GADMO</name>
<dbReference type="InterPro" id="IPR003599">
    <property type="entry name" value="Ig_sub"/>
</dbReference>
<dbReference type="GO" id="GO:0045214">
    <property type="term" value="P:sarcomere organization"/>
    <property type="evidence" value="ECO:0007669"/>
    <property type="project" value="TreeGrafter"/>
</dbReference>
<dbReference type="GeneTree" id="ENSGT01150000286978"/>
<dbReference type="GO" id="GO:0008307">
    <property type="term" value="F:structural constituent of muscle"/>
    <property type="evidence" value="ECO:0007669"/>
    <property type="project" value="TreeGrafter"/>
</dbReference>
<dbReference type="InterPro" id="IPR013783">
    <property type="entry name" value="Ig-like_fold"/>
</dbReference>
<organism evidence="5 6">
    <name type="scientific">Gadus morhua</name>
    <name type="common">Atlantic cod</name>
    <dbReference type="NCBI Taxonomy" id="8049"/>
    <lineage>
        <taxon>Eukaryota</taxon>
        <taxon>Metazoa</taxon>
        <taxon>Chordata</taxon>
        <taxon>Craniata</taxon>
        <taxon>Vertebrata</taxon>
        <taxon>Euteleostomi</taxon>
        <taxon>Actinopterygii</taxon>
        <taxon>Neopterygii</taxon>
        <taxon>Teleostei</taxon>
        <taxon>Neoteleostei</taxon>
        <taxon>Acanthomorphata</taxon>
        <taxon>Zeiogadaria</taxon>
        <taxon>Gadariae</taxon>
        <taxon>Gadiformes</taxon>
        <taxon>Gadoidei</taxon>
        <taxon>Gadidae</taxon>
        <taxon>Gadus</taxon>
    </lineage>
</organism>
<dbReference type="SMART" id="SM00408">
    <property type="entry name" value="IGc2"/>
    <property type="match status" value="3"/>
</dbReference>
<dbReference type="FunFam" id="2.60.40.10:FF:000011">
    <property type="entry name" value="Titin b"/>
    <property type="match status" value="2"/>
</dbReference>
<feature type="domain" description="Fibronectin type-III" evidence="4">
    <location>
        <begin position="942"/>
        <end position="1036"/>
    </location>
</feature>
<dbReference type="FunFam" id="2.60.40.10:FF:000031">
    <property type="entry name" value="Myosin-binding protein C, slow type"/>
    <property type="match status" value="1"/>
</dbReference>
<dbReference type="InterPro" id="IPR007110">
    <property type="entry name" value="Ig-like_dom"/>
</dbReference>
<feature type="domain" description="Ig-like" evidence="3">
    <location>
        <begin position="148"/>
        <end position="227"/>
    </location>
</feature>
<keyword evidence="1" id="KW-0677">Repeat</keyword>
<feature type="domain" description="Fibronectin type-III" evidence="4">
    <location>
        <begin position="549"/>
        <end position="634"/>
    </location>
</feature>
<dbReference type="SMART" id="SM00409">
    <property type="entry name" value="IG"/>
    <property type="match status" value="3"/>
</dbReference>
<keyword evidence="2" id="KW-0393">Immunoglobulin domain</keyword>
<dbReference type="PROSITE" id="PS50853">
    <property type="entry name" value="FN3"/>
    <property type="match status" value="11"/>
</dbReference>
<accession>A0A8C5FG90</accession>
<protein>
    <recommendedName>
        <fullName evidence="7">Titin</fullName>
    </recommendedName>
</protein>
<feature type="domain" description="Fibronectin type-III" evidence="4">
    <location>
        <begin position="741"/>
        <end position="841"/>
    </location>
</feature>
<dbReference type="Gene3D" id="2.60.40.10">
    <property type="entry name" value="Immunoglobulins"/>
    <property type="match status" value="14"/>
</dbReference>
<dbReference type="GO" id="GO:0031430">
    <property type="term" value="C:M band"/>
    <property type="evidence" value="ECO:0007669"/>
    <property type="project" value="TreeGrafter"/>
</dbReference>
<dbReference type="FunFam" id="2.60.40.10:FF:000034">
    <property type="entry name" value="Titin isoform A"/>
    <property type="match status" value="2"/>
</dbReference>
<dbReference type="PRINTS" id="PR00014">
    <property type="entry name" value="FNTYPEIII"/>
</dbReference>
<dbReference type="InterPro" id="IPR013098">
    <property type="entry name" value="Ig_I-set"/>
</dbReference>
<dbReference type="CDD" id="cd00063">
    <property type="entry name" value="FN3"/>
    <property type="match status" value="11"/>
</dbReference>
<dbReference type="PANTHER" id="PTHR14340:SF13">
    <property type="entry name" value="TITIN"/>
    <property type="match status" value="1"/>
</dbReference>
<dbReference type="SUPFAM" id="SSF48726">
    <property type="entry name" value="Immunoglobulin"/>
    <property type="match status" value="3"/>
</dbReference>
<dbReference type="FunFam" id="2.60.40.10:FF:000112">
    <property type="entry name" value="Titin a"/>
    <property type="match status" value="1"/>
</dbReference>
<evidence type="ECO:0000313" key="6">
    <source>
        <dbReference type="Proteomes" id="UP000694546"/>
    </source>
</evidence>